<dbReference type="PANTHER" id="PTHR30474">
    <property type="entry name" value="CELL CYCLE PROTEIN"/>
    <property type="match status" value="1"/>
</dbReference>
<feature type="transmembrane region" description="Helical" evidence="6">
    <location>
        <begin position="285"/>
        <end position="305"/>
    </location>
</feature>
<feature type="transmembrane region" description="Helical" evidence="6">
    <location>
        <begin position="173"/>
        <end position="190"/>
    </location>
</feature>
<keyword evidence="4 6" id="KW-1133">Transmembrane helix</keyword>
<dbReference type="GO" id="GO:0005886">
    <property type="term" value="C:plasma membrane"/>
    <property type="evidence" value="ECO:0007669"/>
    <property type="project" value="UniProtKB-SubCell"/>
</dbReference>
<dbReference type="GO" id="GO:0051301">
    <property type="term" value="P:cell division"/>
    <property type="evidence" value="ECO:0007669"/>
    <property type="project" value="InterPro"/>
</dbReference>
<dbReference type="GO" id="GO:0015648">
    <property type="term" value="F:lipid-linked peptidoglycan transporter activity"/>
    <property type="evidence" value="ECO:0007669"/>
    <property type="project" value="TreeGrafter"/>
</dbReference>
<dbReference type="EC" id="2.4.99.28" evidence="6"/>
<dbReference type="InterPro" id="IPR001182">
    <property type="entry name" value="FtsW/RodA"/>
</dbReference>
<evidence type="ECO:0000313" key="8">
    <source>
        <dbReference type="Proteomes" id="UP000033358"/>
    </source>
</evidence>
<dbReference type="AlphaFoldDB" id="A0A0F5MMV5"/>
<dbReference type="UniPathway" id="UPA00219"/>
<keyword evidence="6" id="KW-0961">Cell wall biogenesis/degradation</keyword>
<dbReference type="PANTHER" id="PTHR30474:SF1">
    <property type="entry name" value="PEPTIDOGLYCAN GLYCOSYLTRANSFERASE MRDB"/>
    <property type="match status" value="1"/>
</dbReference>
<comment type="similarity">
    <text evidence="6">Belongs to the SEDS family. MrdB/RodA subfamily.</text>
</comment>
<keyword evidence="6" id="KW-0328">Glycosyltransferase</keyword>
<evidence type="ECO:0000313" key="7">
    <source>
        <dbReference type="EMBL" id="KKB96051.1"/>
    </source>
</evidence>
<dbReference type="GO" id="GO:0008955">
    <property type="term" value="F:peptidoglycan glycosyltransferase activity"/>
    <property type="evidence" value="ECO:0007669"/>
    <property type="project" value="UniProtKB-UniRule"/>
</dbReference>
<feature type="transmembrane region" description="Helical" evidence="6">
    <location>
        <begin position="317"/>
        <end position="338"/>
    </location>
</feature>
<keyword evidence="6" id="KW-0573">Peptidoglycan synthesis</keyword>
<dbReference type="Pfam" id="PF01098">
    <property type="entry name" value="FTSW_RODA_SPOVE"/>
    <property type="match status" value="1"/>
</dbReference>
<evidence type="ECO:0000256" key="1">
    <source>
        <dbReference type="ARBA" id="ARBA00004141"/>
    </source>
</evidence>
<accession>A0A0F5MMV5</accession>
<comment type="pathway">
    <text evidence="6">Cell wall biogenesis; peptidoglycan biosynthesis.</text>
</comment>
<name>A0A0F5MMV5_9RICK</name>
<evidence type="ECO:0000256" key="2">
    <source>
        <dbReference type="ARBA" id="ARBA00022692"/>
    </source>
</evidence>
<dbReference type="InterPro" id="IPR011923">
    <property type="entry name" value="RodA/MrdB"/>
</dbReference>
<sequence>MANNVIIFTILIMYELKQLFKKLSQIPWSIILIMSFIIFTGLALLYSAAQGNMNPWASKQLIHFAIFLPLMIMISIVNIKIWYRLSYLSYFLVIILLLLIELFGHKAMGAVRWINLGFIRLQPSELMKLCLVLSLARYFHTMSYNNIGKIYYLLIPVAMTLVPFLLIMKQPDLGTAIILLAVAGAMFFATGVSAKKFMVVIICMCALGPVIWHNLYDYQQKRVLNFLSPEKDALGSGYNIIQSKIAIGSGGLWGKGLINGSQSQLDFLPEHQTDFIFTMMAEELGFIYCTAVIIVYGIIIMFGIYTSVNSRHHYGRMVAIGVTSLFFLHILINIAMVMGMMPAVGVPLPLLSYGGTITMTSLIGIGLLINCYIHNNVYIGRQASELL</sequence>
<feature type="transmembrane region" description="Helical" evidence="6">
    <location>
        <begin position="150"/>
        <end position="167"/>
    </location>
</feature>
<dbReference type="NCBIfam" id="TIGR02210">
    <property type="entry name" value="rodA_shape"/>
    <property type="match status" value="1"/>
</dbReference>
<keyword evidence="8" id="KW-1185">Reference proteome</keyword>
<protein>
    <recommendedName>
        <fullName evidence="6">Peptidoglycan glycosyltransferase MrdB</fullName>
        <shortName evidence="6">PGT</shortName>
        <ecNumber evidence="6">2.4.99.28</ecNumber>
    </recommendedName>
    <alternativeName>
        <fullName evidence="6">Cell elongation protein RodA</fullName>
    </alternativeName>
    <alternativeName>
        <fullName evidence="6">Cell wall polymerase</fullName>
    </alternativeName>
    <alternativeName>
        <fullName evidence="6">Peptidoglycan polymerase</fullName>
        <shortName evidence="6">PG polymerase</shortName>
    </alternativeName>
</protein>
<dbReference type="EMBL" id="JYHA01000143">
    <property type="protein sequence ID" value="KKB96051.1"/>
    <property type="molecule type" value="Genomic_DNA"/>
</dbReference>
<comment type="function">
    <text evidence="6">Peptidoglycan polymerase that is essential for cell wall elongation.</text>
</comment>
<feature type="transmembrane region" description="Helical" evidence="6">
    <location>
        <begin position="26"/>
        <end position="49"/>
    </location>
</feature>
<keyword evidence="6" id="KW-0997">Cell inner membrane</keyword>
<feature type="transmembrane region" description="Helical" evidence="6">
    <location>
        <begin position="197"/>
        <end position="216"/>
    </location>
</feature>
<evidence type="ECO:0000256" key="3">
    <source>
        <dbReference type="ARBA" id="ARBA00022960"/>
    </source>
</evidence>
<evidence type="ECO:0000256" key="6">
    <source>
        <dbReference type="HAMAP-Rule" id="MF_02079"/>
    </source>
</evidence>
<keyword evidence="6" id="KW-1003">Cell membrane</keyword>
<dbReference type="Proteomes" id="UP000033358">
    <property type="component" value="Unassembled WGS sequence"/>
</dbReference>
<comment type="caution">
    <text evidence="7">The sequence shown here is derived from an EMBL/GenBank/DDBJ whole genome shotgun (WGS) entry which is preliminary data.</text>
</comment>
<reference evidence="7 8" key="1">
    <citation type="submission" date="2015-02" db="EMBL/GenBank/DDBJ databases">
        <title>Single cell genomics of a rare environmental alphaproteobacterium provides unique insights into Rickettsiaceae evolution.</title>
        <authorList>
            <person name="Martijn J."/>
            <person name="Schulz F."/>
            <person name="Zaremba-Niedzwiedzka K."/>
            <person name="Viklund J."/>
            <person name="Stepanauskas R."/>
            <person name="Andersson S.G.E."/>
            <person name="Horn M."/>
            <person name="Guy L."/>
            <person name="Ettema T.J.G."/>
        </authorList>
    </citation>
    <scope>NUCLEOTIDE SEQUENCE [LARGE SCALE GENOMIC DNA]</scope>
    <source>
        <strain evidence="7 8">SCGC AAA041-L04</strain>
    </source>
</reference>
<dbReference type="HAMAP" id="MF_02079">
    <property type="entry name" value="PGT_RodA"/>
    <property type="match status" value="1"/>
</dbReference>
<gene>
    <name evidence="6 7" type="primary">mrdB</name>
    <name evidence="6" type="synonym">rodA</name>
    <name evidence="7" type="ORF">SZ25_00866</name>
</gene>
<feature type="transmembrane region" description="Helical" evidence="6">
    <location>
        <begin position="350"/>
        <end position="373"/>
    </location>
</feature>
<keyword evidence="5 6" id="KW-0472">Membrane</keyword>
<dbReference type="PATRIC" id="fig|1607817.3.peg.866"/>
<comment type="subcellular location">
    <subcellularLocation>
        <location evidence="6">Cell inner membrane</location>
        <topology evidence="6">Multi-pass membrane protein</topology>
    </subcellularLocation>
    <subcellularLocation>
        <location evidence="1">Membrane</location>
        <topology evidence="1">Multi-pass membrane protein</topology>
    </subcellularLocation>
</comment>
<dbReference type="GO" id="GO:0071555">
    <property type="term" value="P:cell wall organization"/>
    <property type="evidence" value="ECO:0007669"/>
    <property type="project" value="UniProtKB-KW"/>
</dbReference>
<feature type="transmembrane region" description="Helical" evidence="6">
    <location>
        <begin position="87"/>
        <end position="104"/>
    </location>
</feature>
<keyword evidence="6" id="KW-0808">Transferase</keyword>
<evidence type="ECO:0000256" key="5">
    <source>
        <dbReference type="ARBA" id="ARBA00023136"/>
    </source>
</evidence>
<feature type="transmembrane region" description="Helical" evidence="6">
    <location>
        <begin position="61"/>
        <end position="81"/>
    </location>
</feature>
<dbReference type="GO" id="GO:0032153">
    <property type="term" value="C:cell division site"/>
    <property type="evidence" value="ECO:0007669"/>
    <property type="project" value="TreeGrafter"/>
</dbReference>
<dbReference type="GO" id="GO:0009252">
    <property type="term" value="P:peptidoglycan biosynthetic process"/>
    <property type="evidence" value="ECO:0007669"/>
    <property type="project" value="UniProtKB-UniRule"/>
</dbReference>
<dbReference type="GO" id="GO:0008360">
    <property type="term" value="P:regulation of cell shape"/>
    <property type="evidence" value="ECO:0007669"/>
    <property type="project" value="UniProtKB-KW"/>
</dbReference>
<comment type="catalytic activity">
    <reaction evidence="6">
        <text>[GlcNAc-(1-&gt;4)-Mur2Ac(oyl-L-Ala-gamma-D-Glu-L-Lys-D-Ala-D-Ala)](n)-di-trans,octa-cis-undecaprenyl diphosphate + beta-D-GlcNAc-(1-&gt;4)-Mur2Ac(oyl-L-Ala-gamma-D-Glu-L-Lys-D-Ala-D-Ala)-di-trans,octa-cis-undecaprenyl diphosphate = [GlcNAc-(1-&gt;4)-Mur2Ac(oyl-L-Ala-gamma-D-Glu-L-Lys-D-Ala-D-Ala)](n+1)-di-trans,octa-cis-undecaprenyl diphosphate + di-trans,octa-cis-undecaprenyl diphosphate + H(+)</text>
        <dbReference type="Rhea" id="RHEA:23708"/>
        <dbReference type="Rhea" id="RHEA-COMP:9602"/>
        <dbReference type="Rhea" id="RHEA-COMP:9603"/>
        <dbReference type="ChEBI" id="CHEBI:15378"/>
        <dbReference type="ChEBI" id="CHEBI:58405"/>
        <dbReference type="ChEBI" id="CHEBI:60033"/>
        <dbReference type="ChEBI" id="CHEBI:78435"/>
        <dbReference type="EC" id="2.4.99.28"/>
    </reaction>
</comment>
<keyword evidence="2 6" id="KW-0812">Transmembrane</keyword>
<organism evidence="7 8">
    <name type="scientific">Candidatus Arcanibacter lacustris</name>
    <dbReference type="NCBI Taxonomy" id="1607817"/>
    <lineage>
        <taxon>Bacteria</taxon>
        <taxon>Pseudomonadati</taxon>
        <taxon>Pseudomonadota</taxon>
        <taxon>Alphaproteobacteria</taxon>
        <taxon>Rickettsiales</taxon>
        <taxon>Candidatus Arcanibacter</taxon>
    </lineage>
</organism>
<proteinExistence type="inferred from homology"/>
<keyword evidence="3 6" id="KW-0133">Cell shape</keyword>
<evidence type="ECO:0000256" key="4">
    <source>
        <dbReference type="ARBA" id="ARBA00022989"/>
    </source>
</evidence>